<dbReference type="Proteomes" id="UP001165962">
    <property type="component" value="Unassembled WGS sequence"/>
</dbReference>
<evidence type="ECO:0000313" key="1">
    <source>
        <dbReference type="EMBL" id="NHN35516.1"/>
    </source>
</evidence>
<proteinExistence type="predicted"/>
<accession>A0ABX0JM82</accession>
<comment type="caution">
    <text evidence="1">The sequence shown here is derived from an EMBL/GenBank/DDBJ whole genome shotgun (WGS) entry which is preliminary data.</text>
</comment>
<reference evidence="1" key="1">
    <citation type="submission" date="2020-03" db="EMBL/GenBank/DDBJ databases">
        <title>Draft sequencing of Paenibacilllus sp. S3N08.</title>
        <authorList>
            <person name="Kim D.-U."/>
        </authorList>
    </citation>
    <scope>NUCLEOTIDE SEQUENCE</scope>
    <source>
        <strain evidence="1">S3N08</strain>
    </source>
</reference>
<protein>
    <submittedName>
        <fullName evidence="1">Uncharacterized protein</fullName>
    </submittedName>
</protein>
<name>A0ABX0JM82_9BACL</name>
<evidence type="ECO:0000313" key="2">
    <source>
        <dbReference type="Proteomes" id="UP001165962"/>
    </source>
</evidence>
<sequence>MISAAFLNGDALILVLSHLSGNGRQLVQIDSIKSEIIVTHRCGKSHIAHECSCVKQAVSCFREWRWWVKHNEIIILVNEDITLQVDWEQIPVPNSLLDIITTIALDGGIYSWH</sequence>
<keyword evidence="2" id="KW-1185">Reference proteome</keyword>
<dbReference type="EMBL" id="JAAOIW010000041">
    <property type="protein sequence ID" value="NHN35516.1"/>
    <property type="molecule type" value="Genomic_DNA"/>
</dbReference>
<organism evidence="1 2">
    <name type="scientific">Paenibacillus agricola</name>
    <dbReference type="NCBI Taxonomy" id="2716264"/>
    <lineage>
        <taxon>Bacteria</taxon>
        <taxon>Bacillati</taxon>
        <taxon>Bacillota</taxon>
        <taxon>Bacilli</taxon>
        <taxon>Bacillales</taxon>
        <taxon>Paenibacillaceae</taxon>
        <taxon>Paenibacillus</taxon>
    </lineage>
</organism>
<gene>
    <name evidence="1" type="ORF">G9U52_38165</name>
</gene>
<dbReference type="RefSeq" id="WP_166158512.1">
    <property type="nucleotide sequence ID" value="NZ_JAAOIW010000041.1"/>
</dbReference>